<organism evidence="1 2">
    <name type="scientific">Gymnopus androsaceus JB14</name>
    <dbReference type="NCBI Taxonomy" id="1447944"/>
    <lineage>
        <taxon>Eukaryota</taxon>
        <taxon>Fungi</taxon>
        <taxon>Dikarya</taxon>
        <taxon>Basidiomycota</taxon>
        <taxon>Agaricomycotina</taxon>
        <taxon>Agaricomycetes</taxon>
        <taxon>Agaricomycetidae</taxon>
        <taxon>Agaricales</taxon>
        <taxon>Marasmiineae</taxon>
        <taxon>Omphalotaceae</taxon>
        <taxon>Gymnopus</taxon>
    </lineage>
</organism>
<accession>A0A6A4I648</accession>
<dbReference type="Proteomes" id="UP000799118">
    <property type="component" value="Unassembled WGS sequence"/>
</dbReference>
<reference evidence="1" key="1">
    <citation type="journal article" date="2019" name="Environ. Microbiol.">
        <title>Fungal ecological strategies reflected in gene transcription - a case study of two litter decomposers.</title>
        <authorList>
            <person name="Barbi F."/>
            <person name="Kohler A."/>
            <person name="Barry K."/>
            <person name="Baskaran P."/>
            <person name="Daum C."/>
            <person name="Fauchery L."/>
            <person name="Ihrmark K."/>
            <person name="Kuo A."/>
            <person name="LaButti K."/>
            <person name="Lipzen A."/>
            <person name="Morin E."/>
            <person name="Grigoriev I.V."/>
            <person name="Henrissat B."/>
            <person name="Lindahl B."/>
            <person name="Martin F."/>
        </authorList>
    </citation>
    <scope>NUCLEOTIDE SEQUENCE</scope>
    <source>
        <strain evidence="1">JB14</strain>
    </source>
</reference>
<evidence type="ECO:0000313" key="1">
    <source>
        <dbReference type="EMBL" id="KAE9404235.1"/>
    </source>
</evidence>
<dbReference type="AlphaFoldDB" id="A0A6A4I648"/>
<dbReference type="Gene3D" id="1.10.472.10">
    <property type="entry name" value="Cyclin-like"/>
    <property type="match status" value="1"/>
</dbReference>
<protein>
    <submittedName>
        <fullName evidence="1">Uncharacterized protein</fullName>
    </submittedName>
</protein>
<dbReference type="EMBL" id="ML769418">
    <property type="protein sequence ID" value="KAE9404235.1"/>
    <property type="molecule type" value="Genomic_DNA"/>
</dbReference>
<keyword evidence="2" id="KW-1185">Reference proteome</keyword>
<sequence length="291" mass="33558">MDVADALVYETLSYPSLQQEDTSETRFSTQILPDEHQEFCLRRTHPLCPLSVLKIKPKRRATAPLLKKESLEPHLAQERRIGRTTRKLKLQKLRLIITRHIVHPLHPRTMPPSRYRQSSLVLKPPLRSRTKSENQILAEFIGSYIFSLLDAPDFQLTDEVQTEIPSSDILPLSTGPLTPRKPIFPEGIPYSGPGGPNCIDMLFRLFLLALRLGAAWFEDGTIKMQFWALSMDIAPKDVRKMELEALDLLHFSLYISPEHWNAFIKIHILERSVLHQERPYRKLPCDGRTTL</sequence>
<dbReference type="OrthoDB" id="3070186at2759"/>
<gene>
    <name evidence="1" type="ORF">BT96DRAFT_989512</name>
</gene>
<proteinExistence type="predicted"/>
<evidence type="ECO:0000313" key="2">
    <source>
        <dbReference type="Proteomes" id="UP000799118"/>
    </source>
</evidence>
<name>A0A6A4I648_9AGAR</name>